<feature type="transmembrane region" description="Helical" evidence="6">
    <location>
        <begin position="12"/>
        <end position="31"/>
    </location>
</feature>
<reference evidence="8" key="2">
    <citation type="submission" date="2016-10" db="EMBL/GenBank/DDBJ databases">
        <authorList>
            <person name="de Groot N.N."/>
        </authorList>
    </citation>
    <scope>NUCLEOTIDE SEQUENCE</scope>
    <source>
        <strain evidence="8">J.0256</strain>
    </source>
</reference>
<gene>
    <name evidence="8" type="primary">ccs1</name>
    <name evidence="6" type="synonym">ccsA</name>
    <name evidence="8" type="ORF">J0256_10</name>
</gene>
<dbReference type="Pfam" id="PF01578">
    <property type="entry name" value="Cytochrom_C_asm"/>
    <property type="match status" value="1"/>
</dbReference>
<evidence type="ECO:0000259" key="7">
    <source>
        <dbReference type="Pfam" id="PF01578"/>
    </source>
</evidence>
<geneLocation type="chloroplast" evidence="8"/>
<dbReference type="NCBIfam" id="TIGR03144">
    <property type="entry name" value="cytochr_II_ccsB"/>
    <property type="match status" value="1"/>
</dbReference>
<dbReference type="GO" id="GO:0009535">
    <property type="term" value="C:chloroplast thylakoid membrane"/>
    <property type="evidence" value="ECO:0007669"/>
    <property type="project" value="UniProtKB-SubCell"/>
</dbReference>
<sequence>MNWDIAHNTLINTSFLLLLITLITYWTTVAFPNLPIIKIISRYQIITINILLSIALSIRWIKHGYFPLSNLYESLLFLTWCLTFAQILIEQQIKSQLIGAISLPIEVFIIAFASLSLPSEMQQASPLVPALHSNWLMMHVTVMMLSYAFLIIGSLISILFLIIAQGKSITLKGNSTGYFTSNKPISNQEYSQIYRNHNSRNNLSSQLLQSTSLPRMTLLESLDNLSYRIIGIGFPLLTIGIISGAVWANEAWGSYWSWDPKETWALITWLIFASYLHSRLTKSWNGKKPALLASLGFLIVWICYLGVNFLGQGLHSYGWLS</sequence>
<evidence type="ECO:0000256" key="6">
    <source>
        <dbReference type="HAMAP-Rule" id="MF_01391"/>
    </source>
</evidence>
<feature type="transmembrane region" description="Helical" evidence="6">
    <location>
        <begin position="43"/>
        <end position="61"/>
    </location>
</feature>
<dbReference type="InterPro" id="IPR002541">
    <property type="entry name" value="Cyt_c_assembly"/>
</dbReference>
<feature type="domain" description="Cytochrome c assembly protein" evidence="7">
    <location>
        <begin position="68"/>
        <end position="315"/>
    </location>
</feature>
<comment type="function">
    <text evidence="6">Required during biogenesis of c-type cytochromes (cytochrome c6 and cytochrome f) at the step of heme attachment.</text>
</comment>
<feature type="transmembrane region" description="Helical" evidence="6">
    <location>
        <begin position="290"/>
        <end position="311"/>
    </location>
</feature>
<dbReference type="EMBL" id="LT622870">
    <property type="protein sequence ID" value="SCW22738.1"/>
    <property type="molecule type" value="Genomic_DNA"/>
</dbReference>
<evidence type="ECO:0000256" key="3">
    <source>
        <dbReference type="ARBA" id="ARBA00022748"/>
    </source>
</evidence>
<name>A0A1G4NVP0_9FLOR</name>
<evidence type="ECO:0000313" key="8">
    <source>
        <dbReference type="EMBL" id="SCW22738.1"/>
    </source>
</evidence>
<keyword evidence="4 6" id="KW-1133">Transmembrane helix</keyword>
<dbReference type="GO" id="GO:0017004">
    <property type="term" value="P:cytochrome complex assembly"/>
    <property type="evidence" value="ECO:0007669"/>
    <property type="project" value="UniProtKB-UniRule"/>
</dbReference>
<keyword evidence="5 6" id="KW-0472">Membrane</keyword>
<dbReference type="HAMAP" id="MF_01391">
    <property type="entry name" value="CytC_CcsA"/>
    <property type="match status" value="1"/>
</dbReference>
<keyword evidence="2 6" id="KW-0812">Transmembrane</keyword>
<evidence type="ECO:0000256" key="5">
    <source>
        <dbReference type="ARBA" id="ARBA00023136"/>
    </source>
</evidence>
<dbReference type="PANTHER" id="PTHR30071:SF1">
    <property type="entry name" value="CYTOCHROME B_B6 PROTEIN-RELATED"/>
    <property type="match status" value="1"/>
</dbReference>
<evidence type="ECO:0000256" key="4">
    <source>
        <dbReference type="ARBA" id="ARBA00022989"/>
    </source>
</evidence>
<comment type="subunit">
    <text evidence="6">May interact with Ccs1.</text>
</comment>
<organism evidence="8">
    <name type="scientific">Liagoropsis maxima</name>
    <dbReference type="NCBI Taxonomy" id="1653392"/>
    <lineage>
        <taxon>Eukaryota</taxon>
        <taxon>Rhodophyta</taxon>
        <taxon>Florideophyceae</taxon>
        <taxon>Nemaliophycidae</taxon>
        <taxon>Nemaliales</taxon>
        <taxon>Liagoraceae</taxon>
        <taxon>Liagoropsis</taxon>
    </lineage>
</organism>
<comment type="similarity">
    <text evidence="6">Belongs to the CcmF/CycK/Ccl1/NrfE/CcsA family.</text>
</comment>
<reference evidence="8" key="1">
    <citation type="submission" date="2016-10" db="EMBL/GenBank/DDBJ databases">
        <title>Chloroplast genomes as a tool to resolve red algal phylogenies: a case study in the Nemaliales.</title>
        <authorList>
            <person name="Costa J.F."/>
            <person name="Lin S.M."/>
            <person name="Macaya E.C."/>
            <person name="Fernandez-Garcia C."/>
            <person name="Verbruggen H."/>
        </authorList>
    </citation>
    <scope>NUCLEOTIDE SEQUENCE</scope>
    <source>
        <strain evidence="8">J.0256</strain>
    </source>
</reference>
<accession>A0A1G4NVP0</accession>
<comment type="subcellular location">
    <subcellularLocation>
        <location evidence="1">Membrane</location>
        <topology evidence="1">Multi-pass membrane protein</topology>
    </subcellularLocation>
    <subcellularLocation>
        <location evidence="6">Plastid</location>
        <location evidence="6">Chloroplast thylakoid membrane</location>
        <topology evidence="6">Multi-pass membrane protein</topology>
    </subcellularLocation>
</comment>
<protein>
    <recommendedName>
        <fullName evidence="6">Cytochrome c biogenesis protein CcsA</fullName>
    </recommendedName>
</protein>
<dbReference type="RefSeq" id="YP_009314484.1">
    <property type="nucleotide sequence ID" value="NC_031662.1"/>
</dbReference>
<evidence type="ECO:0000256" key="2">
    <source>
        <dbReference type="ARBA" id="ARBA00022692"/>
    </source>
</evidence>
<evidence type="ECO:0000256" key="1">
    <source>
        <dbReference type="ARBA" id="ARBA00004141"/>
    </source>
</evidence>
<proteinExistence type="inferred from homology"/>
<feature type="transmembrane region" description="Helical" evidence="6">
    <location>
        <begin position="137"/>
        <end position="163"/>
    </location>
</feature>
<keyword evidence="8" id="KW-0150">Chloroplast</keyword>
<feature type="transmembrane region" description="Helical" evidence="6">
    <location>
        <begin position="225"/>
        <end position="248"/>
    </location>
</feature>
<dbReference type="InterPro" id="IPR045062">
    <property type="entry name" value="Cyt_c_biogenesis_CcsA/CcmC"/>
</dbReference>
<keyword evidence="3 6" id="KW-0201">Cytochrome c-type biogenesis</keyword>
<keyword evidence="8" id="KW-0934">Plastid</keyword>
<dbReference type="PANTHER" id="PTHR30071">
    <property type="entry name" value="HEME EXPORTER PROTEIN C"/>
    <property type="match status" value="1"/>
</dbReference>
<dbReference type="GO" id="GO:0020037">
    <property type="term" value="F:heme binding"/>
    <property type="evidence" value="ECO:0007669"/>
    <property type="project" value="InterPro"/>
</dbReference>
<feature type="transmembrane region" description="Helical" evidence="6">
    <location>
        <begin position="97"/>
        <end position="117"/>
    </location>
</feature>
<feature type="transmembrane region" description="Helical" evidence="6">
    <location>
        <begin position="263"/>
        <end position="278"/>
    </location>
</feature>
<dbReference type="InterPro" id="IPR017562">
    <property type="entry name" value="Cyt_c_biogenesis_CcsA"/>
</dbReference>
<feature type="transmembrane region" description="Helical" evidence="6">
    <location>
        <begin position="67"/>
        <end position="85"/>
    </location>
</feature>
<dbReference type="GO" id="GO:0005886">
    <property type="term" value="C:plasma membrane"/>
    <property type="evidence" value="ECO:0007669"/>
    <property type="project" value="TreeGrafter"/>
</dbReference>
<keyword evidence="6" id="KW-0793">Thylakoid</keyword>
<dbReference type="AlphaFoldDB" id="A0A1G4NVP0"/>